<gene>
    <name evidence="2" type="primary">EVAR_5554_1</name>
    <name evidence="2" type="ORF">NPIL_178731</name>
</gene>
<reference evidence="2" key="1">
    <citation type="submission" date="2020-08" db="EMBL/GenBank/DDBJ databases">
        <title>Multicomponent nature underlies the extraordinary mechanical properties of spider dragline silk.</title>
        <authorList>
            <person name="Kono N."/>
            <person name="Nakamura H."/>
            <person name="Mori M."/>
            <person name="Yoshida Y."/>
            <person name="Ohtoshi R."/>
            <person name="Malay A.D."/>
            <person name="Moran D.A.P."/>
            <person name="Tomita M."/>
            <person name="Numata K."/>
            <person name="Arakawa K."/>
        </authorList>
    </citation>
    <scope>NUCLEOTIDE SEQUENCE</scope>
</reference>
<dbReference type="AlphaFoldDB" id="A0A8X6TCM3"/>
<dbReference type="PANTHER" id="PTHR46060">
    <property type="entry name" value="MARINER MOS1 TRANSPOSASE-LIKE PROTEIN"/>
    <property type="match status" value="1"/>
</dbReference>
<dbReference type="Proteomes" id="UP000887013">
    <property type="component" value="Unassembled WGS sequence"/>
</dbReference>
<keyword evidence="3" id="KW-1185">Reference proteome</keyword>
<proteinExistence type="predicted"/>
<sequence length="151" mass="17879">MELNREHFRAIIFHNFRRGLSRQECFDELNSLYSDKAPSYSTVKNWYNEFNRGRCSIQDESRAGRPKSVVVPEKINAVRELIKQDRHVTYREIEASLDIRKLFRSIPKPLNNSKKCTKYDKFSVWNGIQINNAMPFQNTTPPTFEKHLGKR</sequence>
<feature type="domain" description="Mos1 transposase HTH" evidence="1">
    <location>
        <begin position="5"/>
        <end position="53"/>
    </location>
</feature>
<dbReference type="InterPro" id="IPR052709">
    <property type="entry name" value="Transposase-MT_Hybrid"/>
</dbReference>
<dbReference type="InterPro" id="IPR041426">
    <property type="entry name" value="Mos1_HTH"/>
</dbReference>
<evidence type="ECO:0000259" key="1">
    <source>
        <dbReference type="Pfam" id="PF17906"/>
    </source>
</evidence>
<evidence type="ECO:0000313" key="3">
    <source>
        <dbReference type="Proteomes" id="UP000887013"/>
    </source>
</evidence>
<name>A0A8X6TCM3_NEPPI</name>
<dbReference type="EMBL" id="BMAW01054012">
    <property type="protein sequence ID" value="GFS93990.1"/>
    <property type="molecule type" value="Genomic_DNA"/>
</dbReference>
<dbReference type="Gene3D" id="1.10.10.1450">
    <property type="match status" value="1"/>
</dbReference>
<dbReference type="Pfam" id="PF17906">
    <property type="entry name" value="HTH_48"/>
    <property type="match status" value="1"/>
</dbReference>
<evidence type="ECO:0000313" key="2">
    <source>
        <dbReference type="EMBL" id="GFS93990.1"/>
    </source>
</evidence>
<organism evidence="2 3">
    <name type="scientific">Nephila pilipes</name>
    <name type="common">Giant wood spider</name>
    <name type="synonym">Nephila maculata</name>
    <dbReference type="NCBI Taxonomy" id="299642"/>
    <lineage>
        <taxon>Eukaryota</taxon>
        <taxon>Metazoa</taxon>
        <taxon>Ecdysozoa</taxon>
        <taxon>Arthropoda</taxon>
        <taxon>Chelicerata</taxon>
        <taxon>Arachnida</taxon>
        <taxon>Araneae</taxon>
        <taxon>Araneomorphae</taxon>
        <taxon>Entelegynae</taxon>
        <taxon>Araneoidea</taxon>
        <taxon>Nephilidae</taxon>
        <taxon>Nephila</taxon>
    </lineage>
</organism>
<dbReference type="OrthoDB" id="6428254at2759"/>
<dbReference type="PANTHER" id="PTHR46060:SF1">
    <property type="entry name" value="MARINER MOS1 TRANSPOSASE-LIKE PROTEIN"/>
    <property type="match status" value="1"/>
</dbReference>
<protein>
    <recommendedName>
        <fullName evidence="1">Mos1 transposase HTH domain-containing protein</fullName>
    </recommendedName>
</protein>
<comment type="caution">
    <text evidence="2">The sequence shown here is derived from an EMBL/GenBank/DDBJ whole genome shotgun (WGS) entry which is preliminary data.</text>
</comment>
<accession>A0A8X6TCM3</accession>